<dbReference type="Proteomes" id="UP001302349">
    <property type="component" value="Chromosome"/>
</dbReference>
<dbReference type="Gene3D" id="3.40.50.300">
    <property type="entry name" value="P-loop containing nucleotide triphosphate hydrolases"/>
    <property type="match status" value="1"/>
</dbReference>
<dbReference type="RefSeq" id="WP_317492191.1">
    <property type="nucleotide sequence ID" value="NZ_CP136051.1"/>
</dbReference>
<dbReference type="InterPro" id="IPR027417">
    <property type="entry name" value="P-loop_NTPase"/>
</dbReference>
<gene>
    <name evidence="1" type="ORF">RT717_13095</name>
</gene>
<evidence type="ECO:0000313" key="2">
    <source>
        <dbReference type="Proteomes" id="UP001302349"/>
    </source>
</evidence>
<proteinExistence type="predicted"/>
<accession>A0ABZ0J0Y4</accession>
<reference evidence="1 2" key="1">
    <citation type="journal article" date="2023" name="Microbiol. Resour. Announc.">
        <title>Complete Genome Sequence of Imperialibacter roseus strain P4T.</title>
        <authorList>
            <person name="Tizabi D.R."/>
            <person name="Bachvaroff T."/>
            <person name="Hill R.T."/>
        </authorList>
    </citation>
    <scope>NUCLEOTIDE SEQUENCE [LARGE SCALE GENOMIC DNA]</scope>
    <source>
        <strain evidence="1 2">P4T</strain>
    </source>
</reference>
<organism evidence="1 2">
    <name type="scientific">Imperialibacter roseus</name>
    <dbReference type="NCBI Taxonomy" id="1324217"/>
    <lineage>
        <taxon>Bacteria</taxon>
        <taxon>Pseudomonadati</taxon>
        <taxon>Bacteroidota</taxon>
        <taxon>Cytophagia</taxon>
        <taxon>Cytophagales</taxon>
        <taxon>Flammeovirgaceae</taxon>
        <taxon>Imperialibacter</taxon>
    </lineage>
</organism>
<evidence type="ECO:0000313" key="1">
    <source>
        <dbReference type="EMBL" id="WOK09576.1"/>
    </source>
</evidence>
<name>A0ABZ0J0Y4_9BACT</name>
<dbReference type="EMBL" id="CP136051">
    <property type="protein sequence ID" value="WOK09576.1"/>
    <property type="molecule type" value="Genomic_DNA"/>
</dbReference>
<sequence>MFSFFKREKSKELPAIMVFTAKVQLYKWLIADAVQSPSTIFYFSEETGNELRALLDAAGAEEIKLLNWKGADKKMISGNVYVAELYPLSGPYTNLINGLQQNSKTSVQTLSHLDSPIFTKMGGEKLKALVARLGVKADESISHSMVTRAISNLQSKLDQKVAAEREANSIEDWFRINLGD</sequence>
<keyword evidence="2" id="KW-1185">Reference proteome</keyword>
<protein>
    <submittedName>
        <fullName evidence="1">Uncharacterized protein</fullName>
    </submittedName>
</protein>